<evidence type="ECO:0000256" key="3">
    <source>
        <dbReference type="ARBA" id="ARBA00023163"/>
    </source>
</evidence>
<dbReference type="PANTHER" id="PTHR30055">
    <property type="entry name" value="HTH-TYPE TRANSCRIPTIONAL REGULATOR RUTR"/>
    <property type="match status" value="1"/>
</dbReference>
<dbReference type="InterPro" id="IPR001647">
    <property type="entry name" value="HTH_TetR"/>
</dbReference>
<feature type="domain" description="HTH tetR-type" evidence="5">
    <location>
        <begin position="13"/>
        <end position="73"/>
    </location>
</feature>
<feature type="DNA-binding region" description="H-T-H motif" evidence="4">
    <location>
        <begin position="36"/>
        <end position="55"/>
    </location>
</feature>
<dbReference type="Pfam" id="PF21597">
    <property type="entry name" value="TetR_C_43"/>
    <property type="match status" value="1"/>
</dbReference>
<keyword evidence="1" id="KW-0805">Transcription regulation</keyword>
<dbReference type="EMBL" id="OBDY01000001">
    <property type="protein sequence ID" value="SNY11382.1"/>
    <property type="molecule type" value="Genomic_DNA"/>
</dbReference>
<proteinExistence type="predicted"/>
<accession>A0A285FJC0</accession>
<evidence type="ECO:0000313" key="7">
    <source>
        <dbReference type="Proteomes" id="UP000219612"/>
    </source>
</evidence>
<evidence type="ECO:0000259" key="5">
    <source>
        <dbReference type="PROSITE" id="PS50977"/>
    </source>
</evidence>
<name>A0A285FJC0_9ACTN</name>
<dbReference type="SUPFAM" id="SSF46689">
    <property type="entry name" value="Homeodomain-like"/>
    <property type="match status" value="1"/>
</dbReference>
<keyword evidence="3" id="KW-0804">Transcription</keyword>
<dbReference type="SUPFAM" id="SSF48498">
    <property type="entry name" value="Tetracyclin repressor-like, C-terminal domain"/>
    <property type="match status" value="1"/>
</dbReference>
<reference evidence="6 7" key="1">
    <citation type="submission" date="2017-09" db="EMBL/GenBank/DDBJ databases">
        <authorList>
            <person name="Ehlers B."/>
            <person name="Leendertz F.H."/>
        </authorList>
    </citation>
    <scope>NUCLEOTIDE SEQUENCE [LARGE SCALE GENOMIC DNA]</scope>
    <source>
        <strain evidence="6 7">CGMCC 4.6857</strain>
    </source>
</reference>
<evidence type="ECO:0000256" key="1">
    <source>
        <dbReference type="ARBA" id="ARBA00023015"/>
    </source>
</evidence>
<dbReference type="InterPro" id="IPR049445">
    <property type="entry name" value="TetR_SbtR-like_C"/>
</dbReference>
<dbReference type="RefSeq" id="WP_218854051.1">
    <property type="nucleotide sequence ID" value="NZ_OBDY01000001.1"/>
</dbReference>
<dbReference type="InterPro" id="IPR050109">
    <property type="entry name" value="HTH-type_TetR-like_transc_reg"/>
</dbReference>
<sequence>MPSLNPEKLRADSARVRELMLSVARERLRAGDTDLPMNAIAKQAGVGVGTAYRHFETHQVLLEALAAGSFAALVSEARAAERDTDPAAGFARIMRAGLRLMLADPALAAVLSRPSFTCDETIALGAELFEAFGAVLERARAAGAVRPGITGDDLRRLMCGVQHAVRTGGDDASERYLGVLLDGLQNRAGSR</sequence>
<dbReference type="PANTHER" id="PTHR30055:SF234">
    <property type="entry name" value="HTH-TYPE TRANSCRIPTIONAL REGULATOR BETI"/>
    <property type="match status" value="1"/>
</dbReference>
<dbReference type="GO" id="GO:0003700">
    <property type="term" value="F:DNA-binding transcription factor activity"/>
    <property type="evidence" value="ECO:0007669"/>
    <property type="project" value="TreeGrafter"/>
</dbReference>
<dbReference type="AlphaFoldDB" id="A0A285FJC0"/>
<dbReference type="Proteomes" id="UP000219612">
    <property type="component" value="Unassembled WGS sequence"/>
</dbReference>
<dbReference type="GO" id="GO:0000976">
    <property type="term" value="F:transcription cis-regulatory region binding"/>
    <property type="evidence" value="ECO:0007669"/>
    <property type="project" value="TreeGrafter"/>
</dbReference>
<keyword evidence="7" id="KW-1185">Reference proteome</keyword>
<evidence type="ECO:0000256" key="2">
    <source>
        <dbReference type="ARBA" id="ARBA00023125"/>
    </source>
</evidence>
<dbReference type="Gene3D" id="1.10.357.10">
    <property type="entry name" value="Tetracycline Repressor, domain 2"/>
    <property type="match status" value="1"/>
</dbReference>
<evidence type="ECO:0000256" key="4">
    <source>
        <dbReference type="PROSITE-ProRule" id="PRU00335"/>
    </source>
</evidence>
<dbReference type="InterPro" id="IPR036271">
    <property type="entry name" value="Tet_transcr_reg_TetR-rel_C_sf"/>
</dbReference>
<organism evidence="6 7">
    <name type="scientific">Paractinoplanes atraurantiacus</name>
    <dbReference type="NCBI Taxonomy" id="1036182"/>
    <lineage>
        <taxon>Bacteria</taxon>
        <taxon>Bacillati</taxon>
        <taxon>Actinomycetota</taxon>
        <taxon>Actinomycetes</taxon>
        <taxon>Micromonosporales</taxon>
        <taxon>Micromonosporaceae</taxon>
        <taxon>Paractinoplanes</taxon>
    </lineage>
</organism>
<evidence type="ECO:0000313" key="6">
    <source>
        <dbReference type="EMBL" id="SNY11382.1"/>
    </source>
</evidence>
<keyword evidence="2 4" id="KW-0238">DNA-binding</keyword>
<dbReference type="InterPro" id="IPR009057">
    <property type="entry name" value="Homeodomain-like_sf"/>
</dbReference>
<protein>
    <submittedName>
        <fullName evidence="6">Regulatory protein, tetR family</fullName>
    </submittedName>
</protein>
<dbReference type="PROSITE" id="PS50977">
    <property type="entry name" value="HTH_TETR_2"/>
    <property type="match status" value="1"/>
</dbReference>
<dbReference type="Pfam" id="PF00440">
    <property type="entry name" value="TetR_N"/>
    <property type="match status" value="1"/>
</dbReference>
<gene>
    <name evidence="6" type="ORF">SAMN05421748_101980</name>
</gene>